<feature type="chain" id="PRO_5043909147" evidence="1">
    <location>
        <begin position="17"/>
        <end position="136"/>
    </location>
</feature>
<dbReference type="EMBL" id="CAVLEF010000283">
    <property type="protein sequence ID" value="CAK1556209.1"/>
    <property type="molecule type" value="Genomic_DNA"/>
</dbReference>
<keyword evidence="3" id="KW-1185">Reference proteome</keyword>
<dbReference type="InterPro" id="IPR007614">
    <property type="entry name" value="Retinin_C"/>
</dbReference>
<evidence type="ECO:0000313" key="2">
    <source>
        <dbReference type="EMBL" id="CAK1556209.1"/>
    </source>
</evidence>
<keyword evidence="1" id="KW-0732">Signal</keyword>
<gene>
    <name evidence="2" type="ORF">LNINA_LOCUS14973</name>
</gene>
<reference evidence="2 3" key="1">
    <citation type="submission" date="2023-11" db="EMBL/GenBank/DDBJ databases">
        <authorList>
            <person name="Okamura Y."/>
        </authorList>
    </citation>
    <scope>NUCLEOTIDE SEQUENCE [LARGE SCALE GENOMIC DNA]</scope>
</reference>
<accession>A0AAV1K353</accession>
<name>A0AAV1K353_9NEOP</name>
<organism evidence="2 3">
    <name type="scientific">Leptosia nina</name>
    <dbReference type="NCBI Taxonomy" id="320188"/>
    <lineage>
        <taxon>Eukaryota</taxon>
        <taxon>Metazoa</taxon>
        <taxon>Ecdysozoa</taxon>
        <taxon>Arthropoda</taxon>
        <taxon>Hexapoda</taxon>
        <taxon>Insecta</taxon>
        <taxon>Pterygota</taxon>
        <taxon>Neoptera</taxon>
        <taxon>Endopterygota</taxon>
        <taxon>Lepidoptera</taxon>
        <taxon>Glossata</taxon>
        <taxon>Ditrysia</taxon>
        <taxon>Papilionoidea</taxon>
        <taxon>Pieridae</taxon>
        <taxon>Pierinae</taxon>
        <taxon>Leptosia</taxon>
    </lineage>
</organism>
<proteinExistence type="predicted"/>
<dbReference type="AlphaFoldDB" id="A0AAV1K353"/>
<feature type="signal peptide" evidence="1">
    <location>
        <begin position="1"/>
        <end position="16"/>
    </location>
</feature>
<sequence length="136" mass="14996">MIKILIISVFIAFSHGYAVGPVHIAVPYVNHGYHSHRLGFGFSHGLTPHIKPIGHHLFKRSPFIVQPFDHTGHVADIAPIAVSHQARVDFHSRPAVVVPIVPVVKEVSPVVQAAPIYKPFGHYVGVHGLIHPHLRH</sequence>
<comment type="caution">
    <text evidence="2">The sequence shown here is derived from an EMBL/GenBank/DDBJ whole genome shotgun (WGS) entry which is preliminary data.</text>
</comment>
<dbReference type="Pfam" id="PF04527">
    <property type="entry name" value="Retinin_C"/>
    <property type="match status" value="1"/>
</dbReference>
<dbReference type="Proteomes" id="UP001497472">
    <property type="component" value="Unassembled WGS sequence"/>
</dbReference>
<evidence type="ECO:0000313" key="3">
    <source>
        <dbReference type="Proteomes" id="UP001497472"/>
    </source>
</evidence>
<protein>
    <submittedName>
        <fullName evidence="2">Uncharacterized protein</fullName>
    </submittedName>
</protein>
<evidence type="ECO:0000256" key="1">
    <source>
        <dbReference type="SAM" id="SignalP"/>
    </source>
</evidence>